<gene>
    <name evidence="1" type="ORF">OVA965_LOCUS12663</name>
    <name evidence="2" type="ORF">TMI583_LOCUS12667</name>
</gene>
<dbReference type="Proteomes" id="UP000677228">
    <property type="component" value="Unassembled WGS sequence"/>
</dbReference>
<dbReference type="AlphaFoldDB" id="A0A8S2DN28"/>
<evidence type="ECO:0000313" key="1">
    <source>
        <dbReference type="EMBL" id="CAF0961537.1"/>
    </source>
</evidence>
<dbReference type="EMBL" id="CAJNOK010005137">
    <property type="protein sequence ID" value="CAF0961537.1"/>
    <property type="molecule type" value="Genomic_DNA"/>
</dbReference>
<accession>A0A8S2DN28</accession>
<evidence type="ECO:0000313" key="2">
    <source>
        <dbReference type="EMBL" id="CAF3734349.1"/>
    </source>
</evidence>
<name>A0A8S2DN28_9BILA</name>
<organism evidence="1 3">
    <name type="scientific">Didymodactylos carnosus</name>
    <dbReference type="NCBI Taxonomy" id="1234261"/>
    <lineage>
        <taxon>Eukaryota</taxon>
        <taxon>Metazoa</taxon>
        <taxon>Spiralia</taxon>
        <taxon>Gnathifera</taxon>
        <taxon>Rotifera</taxon>
        <taxon>Eurotatoria</taxon>
        <taxon>Bdelloidea</taxon>
        <taxon>Philodinida</taxon>
        <taxon>Philodinidae</taxon>
        <taxon>Didymodactylos</taxon>
    </lineage>
</organism>
<proteinExistence type="predicted"/>
<evidence type="ECO:0000313" key="3">
    <source>
        <dbReference type="Proteomes" id="UP000677228"/>
    </source>
</evidence>
<protein>
    <submittedName>
        <fullName evidence="1">Uncharacterized protein</fullName>
    </submittedName>
</protein>
<comment type="caution">
    <text evidence="1">The sequence shown here is derived from an EMBL/GenBank/DDBJ whole genome shotgun (WGS) entry which is preliminary data.</text>
</comment>
<sequence length="121" mass="13661">MRALPTLHHPSLQSYRSPELFSLTKPLGCYSEKNWLSRHRVFEALRTVSSDEFACDTVQDYLLQCFVRRYLGLGHISRNAALIHHTPDAYVLDTIGSYAGSKNNASIAQHVPEVADYVIVL</sequence>
<dbReference type="Proteomes" id="UP000682733">
    <property type="component" value="Unassembled WGS sequence"/>
</dbReference>
<reference evidence="1" key="1">
    <citation type="submission" date="2021-02" db="EMBL/GenBank/DDBJ databases">
        <authorList>
            <person name="Nowell W R."/>
        </authorList>
    </citation>
    <scope>NUCLEOTIDE SEQUENCE</scope>
</reference>
<dbReference type="EMBL" id="CAJOBA010005142">
    <property type="protein sequence ID" value="CAF3734349.1"/>
    <property type="molecule type" value="Genomic_DNA"/>
</dbReference>